<keyword evidence="1" id="KW-0472">Membrane</keyword>
<dbReference type="EMBL" id="CP029803">
    <property type="protein sequence ID" value="AWT60982.1"/>
    <property type="molecule type" value="Genomic_DNA"/>
</dbReference>
<feature type="transmembrane region" description="Helical" evidence="1">
    <location>
        <begin position="31"/>
        <end position="51"/>
    </location>
</feature>
<dbReference type="Proteomes" id="UP000247465">
    <property type="component" value="Chromosome"/>
</dbReference>
<keyword evidence="1" id="KW-1133">Transmembrane helix</keyword>
<keyword evidence="1" id="KW-0812">Transmembrane</keyword>
<proteinExistence type="predicted"/>
<accession>A0A2Z4AS58</accession>
<dbReference type="AlphaFoldDB" id="A0A2Z4AS58"/>
<organism evidence="2 3">
    <name type="scientific">Candidatus Moanibacter tarae</name>
    <dbReference type="NCBI Taxonomy" id="2200854"/>
    <lineage>
        <taxon>Bacteria</taxon>
        <taxon>Pseudomonadati</taxon>
        <taxon>Verrucomicrobiota</taxon>
        <taxon>Opitutia</taxon>
        <taxon>Puniceicoccales</taxon>
        <taxon>Puniceicoccales incertae sedis</taxon>
        <taxon>Candidatus Moanibacter</taxon>
    </lineage>
</organism>
<evidence type="ECO:0000256" key="1">
    <source>
        <dbReference type="SAM" id="Phobius"/>
    </source>
</evidence>
<dbReference type="KEGG" id="mtar:DF168_02207"/>
<evidence type="ECO:0000313" key="3">
    <source>
        <dbReference type="Proteomes" id="UP000247465"/>
    </source>
</evidence>
<protein>
    <submittedName>
        <fullName evidence="2">Uncharacterized protein</fullName>
    </submittedName>
</protein>
<evidence type="ECO:0000313" key="2">
    <source>
        <dbReference type="EMBL" id="AWT60982.1"/>
    </source>
</evidence>
<name>A0A2Z4AS58_9BACT</name>
<sequence length="55" mass="6377">MTKIDQWFLLLLTNPVVFDHYSAQIFKKGVLAVRLAFFLLIFEWAGVLFICPCAK</sequence>
<reference evidence="2 3" key="1">
    <citation type="submission" date="2018-06" db="EMBL/GenBank/DDBJ databases">
        <title>Draft Genome Sequence of a Novel Marine Bacterium Related to the Verrucomicrobia.</title>
        <authorList>
            <person name="Vosseberg J."/>
            <person name="Martijn J."/>
            <person name="Ettema T.J.G."/>
        </authorList>
    </citation>
    <scope>NUCLEOTIDE SEQUENCE [LARGE SCALE GENOMIC DNA]</scope>
    <source>
        <strain evidence="2">TARA_B100001123</strain>
    </source>
</reference>
<gene>
    <name evidence="2" type="ORF">DF168_02207</name>
</gene>